<dbReference type="InterPro" id="IPR056934">
    <property type="entry name" value="SH3_Rv0428c"/>
</dbReference>
<evidence type="ECO:0000256" key="1">
    <source>
        <dbReference type="SAM" id="MobiDB-lite"/>
    </source>
</evidence>
<feature type="domain" description="Histone acetyltransferase Rv0428c-like SH3" evidence="2">
    <location>
        <begin position="15"/>
        <end position="65"/>
    </location>
</feature>
<dbReference type="Pfam" id="PF24551">
    <property type="entry name" value="SH3_Rv0428c"/>
    <property type="match status" value="1"/>
</dbReference>
<dbReference type="RefSeq" id="WP_344101626.1">
    <property type="nucleotide sequence ID" value="NZ_BAAAPC010000019.1"/>
</dbReference>
<sequence>MGFVSRFTTEVTPDDLGRRATLRIQLPDGRFRDIVGVLEAWQNGVIMVRRRDGSVIEVIADDVVGSRIIPQQPPRRRGRADTDVPDGTGG</sequence>
<protein>
    <recommendedName>
        <fullName evidence="2">Histone acetyltransferase Rv0428c-like SH3 domain-containing protein</fullName>
    </recommendedName>
</protein>
<evidence type="ECO:0000313" key="4">
    <source>
        <dbReference type="Proteomes" id="UP001501585"/>
    </source>
</evidence>
<gene>
    <name evidence="3" type="ORF">GCM10009799_40280</name>
</gene>
<name>A0ABP5EUR1_9ACTN</name>
<comment type="caution">
    <text evidence="3">The sequence shown here is derived from an EMBL/GenBank/DDBJ whole genome shotgun (WGS) entry which is preliminary data.</text>
</comment>
<proteinExistence type="predicted"/>
<dbReference type="Proteomes" id="UP001501585">
    <property type="component" value="Unassembled WGS sequence"/>
</dbReference>
<reference evidence="4" key="1">
    <citation type="journal article" date="2019" name="Int. J. Syst. Evol. Microbiol.">
        <title>The Global Catalogue of Microorganisms (GCM) 10K type strain sequencing project: providing services to taxonomists for standard genome sequencing and annotation.</title>
        <authorList>
            <consortium name="The Broad Institute Genomics Platform"/>
            <consortium name="The Broad Institute Genome Sequencing Center for Infectious Disease"/>
            <person name="Wu L."/>
            <person name="Ma J."/>
        </authorList>
    </citation>
    <scope>NUCLEOTIDE SEQUENCE [LARGE SCALE GENOMIC DNA]</scope>
    <source>
        <strain evidence="4">JCM 15313</strain>
    </source>
</reference>
<keyword evidence="4" id="KW-1185">Reference proteome</keyword>
<evidence type="ECO:0000259" key="2">
    <source>
        <dbReference type="Pfam" id="PF24551"/>
    </source>
</evidence>
<organism evidence="3 4">
    <name type="scientific">Nocardiopsis rhodophaea</name>
    <dbReference type="NCBI Taxonomy" id="280238"/>
    <lineage>
        <taxon>Bacteria</taxon>
        <taxon>Bacillati</taxon>
        <taxon>Actinomycetota</taxon>
        <taxon>Actinomycetes</taxon>
        <taxon>Streptosporangiales</taxon>
        <taxon>Nocardiopsidaceae</taxon>
        <taxon>Nocardiopsis</taxon>
    </lineage>
</organism>
<accession>A0ABP5EUR1</accession>
<evidence type="ECO:0000313" key="3">
    <source>
        <dbReference type="EMBL" id="GAA2008549.1"/>
    </source>
</evidence>
<dbReference type="EMBL" id="BAAAPC010000019">
    <property type="protein sequence ID" value="GAA2008549.1"/>
    <property type="molecule type" value="Genomic_DNA"/>
</dbReference>
<feature type="region of interest" description="Disordered" evidence="1">
    <location>
        <begin position="69"/>
        <end position="90"/>
    </location>
</feature>